<organism evidence="1 2">
    <name type="scientific">Komagataeibacter oboediens</name>
    <dbReference type="NCBI Taxonomy" id="65958"/>
    <lineage>
        <taxon>Bacteria</taxon>
        <taxon>Pseudomonadati</taxon>
        <taxon>Pseudomonadota</taxon>
        <taxon>Alphaproteobacteria</taxon>
        <taxon>Acetobacterales</taxon>
        <taxon>Acetobacteraceae</taxon>
        <taxon>Komagataeibacter</taxon>
    </lineage>
</organism>
<reference evidence="1 2" key="1">
    <citation type="submission" date="2017-07" db="EMBL/GenBank/DDBJ databases">
        <title>A draft genome sequence of Komagataeibacter oboediens LMG 18849.</title>
        <authorList>
            <person name="Skraban J."/>
            <person name="Cleenwerck I."/>
            <person name="Vandamme P."/>
            <person name="Trcek J."/>
        </authorList>
    </citation>
    <scope>NUCLEOTIDE SEQUENCE [LARGE SCALE GENOMIC DNA]</scope>
    <source>
        <strain evidence="1 2">LMG 18849</strain>
    </source>
</reference>
<evidence type="ECO:0000313" key="2">
    <source>
        <dbReference type="Proteomes" id="UP000247417"/>
    </source>
</evidence>
<dbReference type="RefSeq" id="WP_110507337.1">
    <property type="nucleotide sequence ID" value="NZ_NKTX01000025.1"/>
</dbReference>
<dbReference type="Proteomes" id="UP000247417">
    <property type="component" value="Unassembled WGS sequence"/>
</dbReference>
<proteinExistence type="predicted"/>
<gene>
    <name evidence="1" type="ORF">CFR80_10715</name>
</gene>
<protein>
    <submittedName>
        <fullName evidence="1">Uncharacterized protein</fullName>
    </submittedName>
</protein>
<dbReference type="EMBL" id="NKTX01000025">
    <property type="protein sequence ID" value="PYD81603.1"/>
    <property type="molecule type" value="Genomic_DNA"/>
</dbReference>
<comment type="caution">
    <text evidence="1">The sequence shown here is derived from an EMBL/GenBank/DDBJ whole genome shotgun (WGS) entry which is preliminary data.</text>
</comment>
<sequence>MRSREEQIKVLADDFANPPESYQMMEVAELHINEAIQRGRELERAEMGRDTARLDWIERHRATQAVHLDGSGWHVLAEGSDAGFSGNTFRIAIDAAMNAENGQ</sequence>
<dbReference type="AlphaFoldDB" id="A0A318R603"/>
<name>A0A318R603_9PROT</name>
<evidence type="ECO:0000313" key="1">
    <source>
        <dbReference type="EMBL" id="PYD81603.1"/>
    </source>
</evidence>
<accession>A0A318R603</accession>